<dbReference type="Proteomes" id="UP001595533">
    <property type="component" value="Unassembled WGS sequence"/>
</dbReference>
<dbReference type="EMBL" id="JBHRTS010000007">
    <property type="protein sequence ID" value="MFC3195336.1"/>
    <property type="molecule type" value="Genomic_DNA"/>
</dbReference>
<evidence type="ECO:0000313" key="2">
    <source>
        <dbReference type="Proteomes" id="UP001595533"/>
    </source>
</evidence>
<organism evidence="1 2">
    <name type="scientific">Marinicella sediminis</name>
    <dbReference type="NCBI Taxonomy" id="1792834"/>
    <lineage>
        <taxon>Bacteria</taxon>
        <taxon>Pseudomonadati</taxon>
        <taxon>Pseudomonadota</taxon>
        <taxon>Gammaproteobacteria</taxon>
        <taxon>Lysobacterales</taxon>
        <taxon>Marinicellaceae</taxon>
        <taxon>Marinicella</taxon>
    </lineage>
</organism>
<name>A0ABV7JGU1_9GAMM</name>
<protein>
    <submittedName>
        <fullName evidence="1">Uncharacterized protein</fullName>
    </submittedName>
</protein>
<dbReference type="RefSeq" id="WP_077411564.1">
    <property type="nucleotide sequence ID" value="NZ_JBHRTS010000007.1"/>
</dbReference>
<gene>
    <name evidence="1" type="ORF">ACFODZ_13870</name>
</gene>
<sequence>MESKKEIIKANTINYRKGFIEVTPAIHDGCINIEAWNIHPDKDIKNISIGMDQLADDDVVGNVEIELNEDEVRALIAMLEKSMDRVK</sequence>
<comment type="caution">
    <text evidence="1">The sequence shown here is derived from an EMBL/GenBank/DDBJ whole genome shotgun (WGS) entry which is preliminary data.</text>
</comment>
<evidence type="ECO:0000313" key="1">
    <source>
        <dbReference type="EMBL" id="MFC3195336.1"/>
    </source>
</evidence>
<proteinExistence type="predicted"/>
<keyword evidence="2" id="KW-1185">Reference proteome</keyword>
<accession>A0ABV7JGU1</accession>
<reference evidence="2" key="1">
    <citation type="journal article" date="2019" name="Int. J. Syst. Evol. Microbiol.">
        <title>The Global Catalogue of Microorganisms (GCM) 10K type strain sequencing project: providing services to taxonomists for standard genome sequencing and annotation.</title>
        <authorList>
            <consortium name="The Broad Institute Genomics Platform"/>
            <consortium name="The Broad Institute Genome Sequencing Center for Infectious Disease"/>
            <person name="Wu L."/>
            <person name="Ma J."/>
        </authorList>
    </citation>
    <scope>NUCLEOTIDE SEQUENCE [LARGE SCALE GENOMIC DNA]</scope>
    <source>
        <strain evidence="2">KCTC 42953</strain>
    </source>
</reference>